<evidence type="ECO:0000313" key="2">
    <source>
        <dbReference type="Proteomes" id="UP000199197"/>
    </source>
</evidence>
<sequence length="44" mass="5046">MFKDSIELKNYLAGIVEFDGDVNVIDPIKLREKAIDELVYNAVF</sequence>
<dbReference type="RefSeq" id="WP_320409426.1">
    <property type="nucleotide sequence ID" value="NZ_CZVW01000014.1"/>
</dbReference>
<organism evidence="1 2">
    <name type="scientific">Candidatus Chryseopegocella kryptomonas</name>
    <dbReference type="NCBI Taxonomy" id="1633643"/>
    <lineage>
        <taxon>Bacteria</taxon>
        <taxon>Pseudomonadati</taxon>
        <taxon>Candidatus Kryptoniota</taxon>
        <taxon>Candidatus Chryseopegocella</taxon>
    </lineage>
</organism>
<proteinExistence type="predicted"/>
<reference evidence="2" key="1">
    <citation type="submission" date="2015-11" db="EMBL/GenBank/DDBJ databases">
        <authorList>
            <person name="Varghese N."/>
        </authorList>
    </citation>
    <scope>NUCLEOTIDE SEQUENCE [LARGE SCALE GENOMIC DNA]</scope>
    <source>
        <strain evidence="2">JGI-23</strain>
    </source>
</reference>
<evidence type="ECO:0000313" key="1">
    <source>
        <dbReference type="EMBL" id="CUT02999.1"/>
    </source>
</evidence>
<dbReference type="Proteomes" id="UP000199197">
    <property type="component" value="Unassembled WGS sequence"/>
</dbReference>
<keyword evidence="2" id="KW-1185">Reference proteome</keyword>
<protein>
    <submittedName>
        <fullName evidence="1">Uncharacterized protein</fullName>
    </submittedName>
</protein>
<dbReference type="EMBL" id="CZVW01000014">
    <property type="protein sequence ID" value="CUT02999.1"/>
    <property type="molecule type" value="Genomic_DNA"/>
</dbReference>
<gene>
    <name evidence="1" type="ORF">JGI23_01384</name>
</gene>
<name>A0A0P1NUV9_9BACT</name>
<dbReference type="AlphaFoldDB" id="A0A0P1NUV9"/>
<accession>A0A0P1NUV9</accession>